<dbReference type="InterPro" id="IPR001792">
    <property type="entry name" value="Acylphosphatase-like_dom"/>
</dbReference>
<evidence type="ECO:0000256" key="4">
    <source>
        <dbReference type="ARBA" id="ARBA00047645"/>
    </source>
</evidence>
<name>A0A5F9DE36_RABIT</name>
<evidence type="ECO:0000313" key="9">
    <source>
        <dbReference type="Proteomes" id="UP000001811"/>
    </source>
</evidence>
<evidence type="ECO:0000256" key="5">
    <source>
        <dbReference type="PROSITE-ProRule" id="PRU00520"/>
    </source>
</evidence>
<dbReference type="GeneTree" id="ENSGT00390000011103"/>
<dbReference type="InParanoid" id="A0A5F9DE36"/>
<dbReference type="SUPFAM" id="SSF54975">
    <property type="entry name" value="Acylphosphatase/BLUF domain-like"/>
    <property type="match status" value="1"/>
</dbReference>
<comment type="similarity">
    <text evidence="1 6">Belongs to the acylphosphatase family.</text>
</comment>
<evidence type="ECO:0000256" key="3">
    <source>
        <dbReference type="ARBA" id="ARBA00022801"/>
    </source>
</evidence>
<dbReference type="GO" id="GO:0003998">
    <property type="term" value="F:acylphosphatase activity"/>
    <property type="evidence" value="ECO:0007669"/>
    <property type="project" value="UniProtKB-EC"/>
</dbReference>
<dbReference type="InterPro" id="IPR036046">
    <property type="entry name" value="Acylphosphatase-like_dom_sf"/>
</dbReference>
<dbReference type="PANTHER" id="PTHR10029">
    <property type="entry name" value="ACYLPHOSPHATASE"/>
    <property type="match status" value="1"/>
</dbReference>
<proteinExistence type="inferred from homology"/>
<evidence type="ECO:0000256" key="6">
    <source>
        <dbReference type="RuleBase" id="RU004168"/>
    </source>
</evidence>
<dbReference type="EC" id="3.6.1.7" evidence="2 5"/>
<feature type="active site" evidence="5">
    <location>
        <position position="16"/>
    </location>
</feature>
<evidence type="ECO:0000313" key="8">
    <source>
        <dbReference type="Ensembl" id="ENSOCUP00000044104.1"/>
    </source>
</evidence>
<dbReference type="STRING" id="9986.ENSOCUP00000044104"/>
<protein>
    <recommendedName>
        <fullName evidence="2 5">acylphosphatase</fullName>
        <ecNumber evidence="2 5">3.6.1.7</ecNumber>
    </recommendedName>
</protein>
<comment type="catalytic activity">
    <reaction evidence="4 5">
        <text>an acyl phosphate + H2O = a carboxylate + phosphate + H(+)</text>
        <dbReference type="Rhea" id="RHEA:14965"/>
        <dbReference type="ChEBI" id="CHEBI:15377"/>
        <dbReference type="ChEBI" id="CHEBI:15378"/>
        <dbReference type="ChEBI" id="CHEBI:29067"/>
        <dbReference type="ChEBI" id="CHEBI:43474"/>
        <dbReference type="ChEBI" id="CHEBI:59918"/>
        <dbReference type="EC" id="3.6.1.7"/>
    </reaction>
</comment>
<evidence type="ECO:0000259" key="7">
    <source>
        <dbReference type="PROSITE" id="PS51160"/>
    </source>
</evidence>
<organism evidence="8 9">
    <name type="scientific">Oryctolagus cuniculus</name>
    <name type="common">Rabbit</name>
    <dbReference type="NCBI Taxonomy" id="9986"/>
    <lineage>
        <taxon>Eukaryota</taxon>
        <taxon>Metazoa</taxon>
        <taxon>Chordata</taxon>
        <taxon>Craniata</taxon>
        <taxon>Vertebrata</taxon>
        <taxon>Euteleostomi</taxon>
        <taxon>Mammalia</taxon>
        <taxon>Eutheria</taxon>
        <taxon>Euarchontoglires</taxon>
        <taxon>Glires</taxon>
        <taxon>Lagomorpha</taxon>
        <taxon>Leporidae</taxon>
        <taxon>Oryctolagus</taxon>
    </lineage>
</organism>
<sequence>LSATAVATRVQGVCFRMYTEGEAKKIGLVGWVNTSKGIVTVQVQDPEDKANSMKSWLSKVENPGSRIDCTNFSNEKSICKLEYSNFRIRY</sequence>
<feature type="domain" description="Acylphosphatase-like" evidence="7">
    <location>
        <begin position="1"/>
        <end position="90"/>
    </location>
</feature>
<evidence type="ECO:0000256" key="2">
    <source>
        <dbReference type="ARBA" id="ARBA00012150"/>
    </source>
</evidence>
<accession>A0A5F9DE36</accession>
<dbReference type="PROSITE" id="PS51160">
    <property type="entry name" value="ACYLPHOSPHATASE_3"/>
    <property type="match status" value="1"/>
</dbReference>
<feature type="active site" evidence="5">
    <location>
        <position position="33"/>
    </location>
</feature>
<dbReference type="SMR" id="A0A5F9DE36"/>
<reference evidence="8 9" key="1">
    <citation type="journal article" date="2011" name="Nature">
        <title>A high-resolution map of human evolutionary constraint using 29 mammals.</title>
        <authorList>
            <person name="Lindblad-Toh K."/>
            <person name="Garber M."/>
            <person name="Zuk O."/>
            <person name="Lin M.F."/>
            <person name="Parker B.J."/>
            <person name="Washietl S."/>
            <person name="Kheradpour P."/>
            <person name="Ernst J."/>
            <person name="Jordan G."/>
            <person name="Mauceli E."/>
            <person name="Ward L.D."/>
            <person name="Lowe C.B."/>
            <person name="Holloway A.K."/>
            <person name="Clamp M."/>
            <person name="Gnerre S."/>
            <person name="Alfoldi J."/>
            <person name="Beal K."/>
            <person name="Chang J."/>
            <person name="Clawson H."/>
            <person name="Cuff J."/>
            <person name="Di Palma F."/>
            <person name="Fitzgerald S."/>
            <person name="Flicek P."/>
            <person name="Guttman M."/>
            <person name="Hubisz M.J."/>
            <person name="Jaffe D.B."/>
            <person name="Jungreis I."/>
            <person name="Kent W.J."/>
            <person name="Kostka D."/>
            <person name="Lara M."/>
            <person name="Martins A.L."/>
            <person name="Massingham T."/>
            <person name="Moltke I."/>
            <person name="Raney B.J."/>
            <person name="Rasmussen M.D."/>
            <person name="Robinson J."/>
            <person name="Stark A."/>
            <person name="Vilella A.J."/>
            <person name="Wen J."/>
            <person name="Xie X."/>
            <person name="Zody M.C."/>
            <person name="Baldwin J."/>
            <person name="Bloom T."/>
            <person name="Chin C.W."/>
            <person name="Heiman D."/>
            <person name="Nicol R."/>
            <person name="Nusbaum C."/>
            <person name="Young S."/>
            <person name="Wilkinson J."/>
            <person name="Worley K.C."/>
            <person name="Kovar C.L."/>
            <person name="Muzny D.M."/>
            <person name="Gibbs R.A."/>
            <person name="Cree A."/>
            <person name="Dihn H.H."/>
            <person name="Fowler G."/>
            <person name="Jhangiani S."/>
            <person name="Joshi V."/>
            <person name="Lee S."/>
            <person name="Lewis L.R."/>
            <person name="Nazareth L.V."/>
            <person name="Okwuonu G."/>
            <person name="Santibanez J."/>
            <person name="Warren W.C."/>
            <person name="Mardis E.R."/>
            <person name="Weinstock G.M."/>
            <person name="Wilson R.K."/>
            <person name="Delehaunty K."/>
            <person name="Dooling D."/>
            <person name="Fronik C."/>
            <person name="Fulton L."/>
            <person name="Fulton B."/>
            <person name="Graves T."/>
            <person name="Minx P."/>
            <person name="Sodergren E."/>
            <person name="Birney E."/>
            <person name="Margulies E.H."/>
            <person name="Herrero J."/>
            <person name="Green E.D."/>
            <person name="Haussler D."/>
            <person name="Siepel A."/>
            <person name="Goldman N."/>
            <person name="Pollard K.S."/>
            <person name="Pedersen J.S."/>
            <person name="Lander E.S."/>
            <person name="Kellis M."/>
        </authorList>
    </citation>
    <scope>NUCLEOTIDE SEQUENCE [LARGE SCALE GENOMIC DNA]</scope>
    <source>
        <strain evidence="8 9">Thorbecke inbred</strain>
    </source>
</reference>
<reference evidence="8" key="3">
    <citation type="submission" date="2025-09" db="UniProtKB">
        <authorList>
            <consortium name="Ensembl"/>
        </authorList>
    </citation>
    <scope>IDENTIFICATION</scope>
    <source>
        <strain evidence="8">Thorbecke</strain>
    </source>
</reference>
<dbReference type="EMBL" id="AAGW02004206">
    <property type="status" value="NOT_ANNOTATED_CDS"/>
    <property type="molecule type" value="Genomic_DNA"/>
</dbReference>
<dbReference type="Proteomes" id="UP000001811">
    <property type="component" value="Chromosome 7"/>
</dbReference>
<dbReference type="InterPro" id="IPR020456">
    <property type="entry name" value="Acylphosphatase"/>
</dbReference>
<keyword evidence="9" id="KW-1185">Reference proteome</keyword>
<keyword evidence="3 5" id="KW-0378">Hydrolase</keyword>
<dbReference type="AlphaFoldDB" id="A0A5F9DE36"/>
<dbReference type="PANTHER" id="PTHR10029:SF20">
    <property type="entry name" value="ACYLPHOSPHATASE-2"/>
    <property type="match status" value="1"/>
</dbReference>
<dbReference type="Ensembl" id="ENSOCUT00000058527.1">
    <property type="protein sequence ID" value="ENSOCUP00000044104.1"/>
    <property type="gene ID" value="ENSOCUG00000031892.1"/>
</dbReference>
<dbReference type="Pfam" id="PF00708">
    <property type="entry name" value="Acylphosphatase"/>
    <property type="match status" value="1"/>
</dbReference>
<reference evidence="8" key="2">
    <citation type="submission" date="2025-08" db="UniProtKB">
        <authorList>
            <consortium name="Ensembl"/>
        </authorList>
    </citation>
    <scope>IDENTIFICATION</scope>
    <source>
        <strain evidence="8">Thorbecke</strain>
    </source>
</reference>
<dbReference type="Gene3D" id="3.30.70.100">
    <property type="match status" value="1"/>
</dbReference>
<evidence type="ECO:0000256" key="1">
    <source>
        <dbReference type="ARBA" id="ARBA00005614"/>
    </source>
</evidence>
<dbReference type="PRINTS" id="PR00112">
    <property type="entry name" value="ACYLPHPHTASE"/>
</dbReference>